<keyword evidence="3" id="KW-0653">Protein transport</keyword>
<comment type="caution">
    <text evidence="4">The sequence shown here is derived from an EMBL/GenBank/DDBJ whole genome shotgun (WGS) entry which is preliminary data.</text>
</comment>
<evidence type="ECO:0000256" key="1">
    <source>
        <dbReference type="ARBA" id="ARBA00010394"/>
    </source>
</evidence>
<dbReference type="SMART" id="SM00185">
    <property type="entry name" value="ARM"/>
    <property type="match status" value="1"/>
</dbReference>
<dbReference type="Proteomes" id="UP000276133">
    <property type="component" value="Unassembled WGS sequence"/>
</dbReference>
<dbReference type="GO" id="GO:0015031">
    <property type="term" value="P:protein transport"/>
    <property type="evidence" value="ECO:0007669"/>
    <property type="project" value="UniProtKB-KW"/>
</dbReference>
<dbReference type="InterPro" id="IPR000225">
    <property type="entry name" value="Armadillo"/>
</dbReference>
<accession>A0A3M7PPY8</accession>
<dbReference type="Pfam" id="PF00514">
    <property type="entry name" value="Arm"/>
    <property type="match status" value="1"/>
</dbReference>
<evidence type="ECO:0000313" key="4">
    <source>
        <dbReference type="EMBL" id="RNA00815.1"/>
    </source>
</evidence>
<dbReference type="InterPro" id="IPR016024">
    <property type="entry name" value="ARM-type_fold"/>
</dbReference>
<evidence type="ECO:0000256" key="3">
    <source>
        <dbReference type="ARBA" id="ARBA00022927"/>
    </source>
</evidence>
<keyword evidence="2" id="KW-0813">Transport</keyword>
<evidence type="ECO:0000313" key="5">
    <source>
        <dbReference type="Proteomes" id="UP000276133"/>
    </source>
</evidence>
<dbReference type="Pfam" id="PF16186">
    <property type="entry name" value="Arm_3"/>
    <property type="match status" value="1"/>
</dbReference>
<proteinExistence type="inferred from homology"/>
<dbReference type="PANTHER" id="PTHR23316">
    <property type="entry name" value="IMPORTIN ALPHA"/>
    <property type="match status" value="1"/>
</dbReference>
<dbReference type="OrthoDB" id="29145at2759"/>
<evidence type="ECO:0000256" key="2">
    <source>
        <dbReference type="ARBA" id="ARBA00022448"/>
    </source>
</evidence>
<dbReference type="Gene3D" id="1.25.10.10">
    <property type="entry name" value="Leucine-rich Repeat Variant"/>
    <property type="match status" value="1"/>
</dbReference>
<dbReference type="InterPro" id="IPR032413">
    <property type="entry name" value="Arm_3"/>
</dbReference>
<gene>
    <name evidence="4" type="ORF">BpHYR1_018558</name>
</gene>
<sequence>MSGNKEQVAYVLQQGAIGPLCQALSIDDPQVLAVVMDALSNILKLAACSHDDLVSVTSQIEECGGLDKIEDLQNHRNEEIYKLAFDLIDKYFTEDVEELPENMADGEYTFGANAAADHQQTKFEF</sequence>
<keyword evidence="5" id="KW-1185">Reference proteome</keyword>
<dbReference type="EMBL" id="REGN01009601">
    <property type="protein sequence ID" value="RNA00815.1"/>
    <property type="molecule type" value="Genomic_DNA"/>
</dbReference>
<dbReference type="InterPro" id="IPR011989">
    <property type="entry name" value="ARM-like"/>
</dbReference>
<dbReference type="AlphaFoldDB" id="A0A3M7PPY8"/>
<reference evidence="4 5" key="1">
    <citation type="journal article" date="2018" name="Sci. Rep.">
        <title>Genomic signatures of local adaptation to the degree of environmental predictability in rotifers.</title>
        <authorList>
            <person name="Franch-Gras L."/>
            <person name="Hahn C."/>
            <person name="Garcia-Roger E.M."/>
            <person name="Carmona M.J."/>
            <person name="Serra M."/>
            <person name="Gomez A."/>
        </authorList>
    </citation>
    <scope>NUCLEOTIDE SEQUENCE [LARGE SCALE GENOMIC DNA]</scope>
    <source>
        <strain evidence="4">HYR1</strain>
    </source>
</reference>
<comment type="similarity">
    <text evidence="1">Belongs to the importin alpha family.</text>
</comment>
<dbReference type="SUPFAM" id="SSF48371">
    <property type="entry name" value="ARM repeat"/>
    <property type="match status" value="1"/>
</dbReference>
<name>A0A3M7PPY8_BRAPC</name>
<protein>
    <submittedName>
        <fullName evidence="4">Importin subunit alpha-3</fullName>
    </submittedName>
</protein>
<organism evidence="4 5">
    <name type="scientific">Brachionus plicatilis</name>
    <name type="common">Marine rotifer</name>
    <name type="synonym">Brachionus muelleri</name>
    <dbReference type="NCBI Taxonomy" id="10195"/>
    <lineage>
        <taxon>Eukaryota</taxon>
        <taxon>Metazoa</taxon>
        <taxon>Spiralia</taxon>
        <taxon>Gnathifera</taxon>
        <taxon>Rotifera</taxon>
        <taxon>Eurotatoria</taxon>
        <taxon>Monogononta</taxon>
        <taxon>Pseudotrocha</taxon>
        <taxon>Ploima</taxon>
        <taxon>Brachionidae</taxon>
        <taxon>Brachionus</taxon>
    </lineage>
</organism>
<dbReference type="STRING" id="10195.A0A3M7PPY8"/>